<sequence>MIVHQEDRIKRTRDTNEVEIKQENETYQTIQAYFLLLIISIMCYQSFINGNLEYDIVENGETLYGSSPYQKRNGTFVRLTLGYPFNRVIIYTVTSIMLLYSLISKNPEWSFPMIVLYLLDLVCDVSYSILAIYLFFQKFHLSTASIYTIVTLLMIAGEIWAWLGVLQLYEYRTYK</sequence>
<proteinExistence type="predicted"/>
<organism evidence="2 3">
    <name type="scientific">Polistes dominula</name>
    <name type="common">European paper wasp</name>
    <name type="synonym">Vespa dominula</name>
    <dbReference type="NCBI Taxonomy" id="743375"/>
    <lineage>
        <taxon>Eukaryota</taxon>
        <taxon>Metazoa</taxon>
        <taxon>Ecdysozoa</taxon>
        <taxon>Arthropoda</taxon>
        <taxon>Hexapoda</taxon>
        <taxon>Insecta</taxon>
        <taxon>Pterygota</taxon>
        <taxon>Neoptera</taxon>
        <taxon>Endopterygota</taxon>
        <taxon>Hymenoptera</taxon>
        <taxon>Apocrita</taxon>
        <taxon>Aculeata</taxon>
        <taxon>Vespoidea</taxon>
        <taxon>Vespidae</taxon>
        <taxon>Polistinae</taxon>
        <taxon>Polistini</taxon>
        <taxon>Polistes</taxon>
    </lineage>
</organism>
<feature type="transmembrane region" description="Helical" evidence="1">
    <location>
        <begin position="85"/>
        <end position="103"/>
    </location>
</feature>
<keyword evidence="1" id="KW-0812">Transmembrane</keyword>
<evidence type="ECO:0000313" key="2">
    <source>
        <dbReference type="Proteomes" id="UP000694924"/>
    </source>
</evidence>
<accession>A0ABM1JEV4</accession>
<reference evidence="3" key="1">
    <citation type="submission" date="2025-08" db="UniProtKB">
        <authorList>
            <consortium name="RefSeq"/>
        </authorList>
    </citation>
    <scope>IDENTIFICATION</scope>
    <source>
        <tissue evidence="3">Whole body</tissue>
    </source>
</reference>
<dbReference type="RefSeq" id="XP_015190992.1">
    <property type="nucleotide sequence ID" value="XM_015335506.1"/>
</dbReference>
<keyword evidence="2" id="KW-1185">Reference proteome</keyword>
<keyword evidence="1" id="KW-0472">Membrane</keyword>
<feature type="transmembrane region" description="Helical" evidence="1">
    <location>
        <begin position="148"/>
        <end position="169"/>
    </location>
</feature>
<evidence type="ECO:0000256" key="1">
    <source>
        <dbReference type="SAM" id="Phobius"/>
    </source>
</evidence>
<name>A0ABM1JEV4_POLDO</name>
<keyword evidence="1" id="KW-1133">Transmembrane helix</keyword>
<dbReference type="GeneID" id="107074255"/>
<feature type="transmembrane region" description="Helical" evidence="1">
    <location>
        <begin position="115"/>
        <end position="136"/>
    </location>
</feature>
<protein>
    <submittedName>
        <fullName evidence="3">Uncharacterized protein LOC107074255</fullName>
    </submittedName>
</protein>
<gene>
    <name evidence="3" type="primary">LOC107074255</name>
</gene>
<evidence type="ECO:0000313" key="3">
    <source>
        <dbReference type="RefSeq" id="XP_015190992.1"/>
    </source>
</evidence>
<feature type="transmembrane region" description="Helical" evidence="1">
    <location>
        <begin position="30"/>
        <end position="48"/>
    </location>
</feature>
<dbReference type="Proteomes" id="UP000694924">
    <property type="component" value="Unplaced"/>
</dbReference>